<evidence type="ECO:0000313" key="3">
    <source>
        <dbReference type="EMBL" id="KAG2382859.1"/>
    </source>
</evidence>
<sequence length="1038" mass="111793">MMMTSTPSAATKATYNKEQLLHFYRAISSQIQEPPENLKQFPVILSTKLLQPVNETNLHLFDTDYNINPDTTFPPTSTRGRGRGGRGGSRRGGGIIGGTSGGASSRTGFSSSLSLNTNNLLGSTSNSTTSPMIGNNGTSSLLLGRGIGERRGVSRSSPNTNSPISRLPAWALDDEDFSATTDSSGLHLSSSTFGAAGGTTSLGDDEDTFGTTASPASGAFSLESMAAATMKMNETWKHQLSKNKVTSDISHLDEELEPSSQQGDDIDWDSQWYYMSEDNEMKGPYSLQKLKEWMELSYLQSDTIVKEDLDSSLTRTLGDVLNNVMPKSDETSDQKPVTTNTSGIMASESPLMSNLLMGSSSYGLSSVVSPTSPLLSGTSANTTSGGIGMVSSSFRTESSTTRLGLNEPSPFLSSGTSSLPMNTPLQGSLLTSLSGEKTLTPTTTQPPSLPITPTPTPTNLSQPFSHPWGFSQHQPPSMDPSTLSPMMHHPHHGYPFMSPGMVNLPPFNMPPFMHQQNAWGMPSNMLGLGGNIPQPGQMPVSVTDIENELLFVPQHPSVDSFQQATTVHSEAMGTDTVHHHDEQVEQQVLGTQTTVQSPQLGSSTQEDKSSHQQEEEEDESLAAAEDHAHSPQEEVSKEQQHEETPQEKTPKSKSSKKSAAASSGKKESKATTSTATTTEKQTKKQPELPSFKPEPVFKSVPPSEVVSFAEPQKKEEKGWGVTATATTGPVPTLKQIMEQQKKESNKLNKETQQKKKEAEQTKAVSANPWGVVNVGSVTTPSIKEIQEEEAKKKKQNAQKQAQNQASVLKKATGASAWGTTTHQFKAIPNDATTSSTTSSTPTFFGSSTPTRVETKTFQFQAIKPQPVTSTITTTTNSSNSPTEEEEEESPFWEYTAPAAATPAVVITNASDKKKKDKKKKTPSNEKPTSFASSVGTTTSTASSQQTSSMASTGSSEELSVSQEFKDWFKKGLKKLNKSVDPPSFMNLLLSLNSDKEIVDYMSEYIGNSSAVQKFAQEFLANKSFETLPSNNQGGKKKK</sequence>
<protein>
    <recommendedName>
        <fullName evidence="2">GYF domain-containing protein</fullName>
    </recommendedName>
</protein>
<feature type="compositionally biased region" description="Polar residues" evidence="1">
    <location>
        <begin position="471"/>
        <end position="484"/>
    </location>
</feature>
<feature type="domain" description="GYF" evidence="2">
    <location>
        <begin position="269"/>
        <end position="318"/>
    </location>
</feature>
<dbReference type="InterPro" id="IPR035445">
    <property type="entry name" value="GYF-like_dom_sf"/>
</dbReference>
<dbReference type="RefSeq" id="XP_044548538.1">
    <property type="nucleotide sequence ID" value="XM_044694508.1"/>
</dbReference>
<evidence type="ECO:0000256" key="1">
    <source>
        <dbReference type="SAM" id="MobiDB-lite"/>
    </source>
</evidence>
<dbReference type="Proteomes" id="UP000816034">
    <property type="component" value="Unassembled WGS sequence"/>
</dbReference>
<feature type="compositionally biased region" description="Polar residues" evidence="1">
    <location>
        <begin position="594"/>
        <end position="604"/>
    </location>
</feature>
<feature type="compositionally biased region" description="Pro residues" evidence="1">
    <location>
        <begin position="447"/>
        <end position="456"/>
    </location>
</feature>
<feature type="compositionally biased region" description="Basic and acidic residues" evidence="1">
    <location>
        <begin position="739"/>
        <end position="760"/>
    </location>
</feature>
<feature type="compositionally biased region" description="Basic residues" evidence="1">
    <location>
        <begin position="912"/>
        <end position="921"/>
    </location>
</feature>
<feature type="compositionally biased region" description="Low complexity" evidence="1">
    <location>
        <begin position="928"/>
        <end position="955"/>
    </location>
</feature>
<proteinExistence type="predicted"/>
<dbReference type="Gene3D" id="3.30.1490.40">
    <property type="match status" value="1"/>
</dbReference>
<feature type="compositionally biased region" description="Polar residues" evidence="1">
    <location>
        <begin position="411"/>
        <end position="437"/>
    </location>
</feature>
<feature type="region of interest" description="Disordered" evidence="1">
    <location>
        <begin position="398"/>
        <end position="486"/>
    </location>
</feature>
<evidence type="ECO:0000259" key="2">
    <source>
        <dbReference type="PROSITE" id="PS50829"/>
    </source>
</evidence>
<feature type="compositionally biased region" description="Gly residues" evidence="1">
    <location>
        <begin position="85"/>
        <end position="101"/>
    </location>
</feature>
<reference evidence="3 4" key="1">
    <citation type="journal article" date="2018" name="BMC Genomics">
        <title>The genome of Naegleria lovaniensis, the basis for a comparative approach to unravel pathogenicity factors of the human pathogenic amoeba N. fowleri.</title>
        <authorList>
            <person name="Liechti N."/>
            <person name="Schurch N."/>
            <person name="Bruggmann R."/>
            <person name="Wittwer M."/>
        </authorList>
    </citation>
    <scope>NUCLEOTIDE SEQUENCE [LARGE SCALE GENOMIC DNA]</scope>
    <source>
        <strain evidence="3 4">ATCC 30569</strain>
    </source>
</reference>
<dbReference type="SUPFAM" id="SSF55277">
    <property type="entry name" value="GYF domain"/>
    <property type="match status" value="1"/>
</dbReference>
<feature type="compositionally biased region" description="Polar residues" evidence="1">
    <location>
        <begin position="131"/>
        <end position="140"/>
    </location>
</feature>
<feature type="compositionally biased region" description="Low complexity" evidence="1">
    <location>
        <begin position="895"/>
        <end position="905"/>
    </location>
</feature>
<dbReference type="PROSITE" id="PS50829">
    <property type="entry name" value="GYF"/>
    <property type="match status" value="1"/>
</dbReference>
<feature type="region of interest" description="Disordered" evidence="1">
    <location>
        <begin position="594"/>
        <end position="959"/>
    </location>
</feature>
<dbReference type="Pfam" id="PF02213">
    <property type="entry name" value="GYF"/>
    <property type="match status" value="1"/>
</dbReference>
<feature type="compositionally biased region" description="Low complexity" evidence="1">
    <location>
        <begin position="868"/>
        <end position="881"/>
    </location>
</feature>
<feature type="compositionally biased region" description="Low complexity" evidence="1">
    <location>
        <begin position="670"/>
        <end position="679"/>
    </location>
</feature>
<comment type="caution">
    <text evidence="3">The sequence shown here is derived from an EMBL/GenBank/DDBJ whole genome shotgun (WGS) entry which is preliminary data.</text>
</comment>
<evidence type="ECO:0000313" key="4">
    <source>
        <dbReference type="Proteomes" id="UP000816034"/>
    </source>
</evidence>
<name>A0AA88GKZ9_NAELO</name>
<organism evidence="3 4">
    <name type="scientific">Naegleria lovaniensis</name>
    <name type="common">Amoeba</name>
    <dbReference type="NCBI Taxonomy" id="51637"/>
    <lineage>
        <taxon>Eukaryota</taxon>
        <taxon>Discoba</taxon>
        <taxon>Heterolobosea</taxon>
        <taxon>Tetramitia</taxon>
        <taxon>Eutetramitia</taxon>
        <taxon>Vahlkampfiidae</taxon>
        <taxon>Naegleria</taxon>
    </lineage>
</organism>
<keyword evidence="4" id="KW-1185">Reference proteome</keyword>
<feature type="compositionally biased region" description="Basic and acidic residues" evidence="1">
    <location>
        <begin position="624"/>
        <end position="650"/>
    </location>
</feature>
<dbReference type="EMBL" id="PYSW02000022">
    <property type="protein sequence ID" value="KAG2382859.1"/>
    <property type="molecule type" value="Genomic_DNA"/>
</dbReference>
<feature type="region of interest" description="Disordered" evidence="1">
    <location>
        <begin position="122"/>
        <end position="143"/>
    </location>
</feature>
<feature type="compositionally biased region" description="Low complexity" evidence="1">
    <location>
        <begin position="832"/>
        <end position="850"/>
    </location>
</feature>
<gene>
    <name evidence="3" type="ORF">C9374_004826</name>
</gene>
<accession>A0AA88GKZ9</accession>
<feature type="compositionally biased region" description="Polar residues" evidence="1">
    <location>
        <begin position="334"/>
        <end position="344"/>
    </location>
</feature>
<feature type="compositionally biased region" description="Low complexity" evidence="1">
    <location>
        <begin position="720"/>
        <end position="732"/>
    </location>
</feature>
<feature type="region of interest" description="Disordered" evidence="1">
    <location>
        <begin position="69"/>
        <end position="109"/>
    </location>
</feature>
<feature type="region of interest" description="Disordered" evidence="1">
    <location>
        <begin position="324"/>
        <end position="345"/>
    </location>
</feature>
<dbReference type="InterPro" id="IPR003169">
    <property type="entry name" value="GYF"/>
</dbReference>
<dbReference type="AlphaFoldDB" id="A0AA88GKZ9"/>
<dbReference type="GeneID" id="68097281"/>